<dbReference type="EMBL" id="CP133568">
    <property type="protein sequence ID" value="WMT02092.1"/>
    <property type="molecule type" value="Genomic_DNA"/>
</dbReference>
<proteinExistence type="predicted"/>
<sequence>MTAAAGVLALGFAVCAIVLLSRVAGLLRHLATQPEREALCLSTATAQTGDLSETRHEIQSDEWGDYDCGDCCGPSCPWCCDRLVAEMGFPSYVPGYEQRVLSKSAQA</sequence>
<dbReference type="RefSeq" id="WP_309151262.1">
    <property type="nucleotide sequence ID" value="NZ_CP133568.1"/>
</dbReference>
<protein>
    <recommendedName>
        <fullName evidence="3">4Fe-4S ferredoxin-type domain-containing protein</fullName>
    </recommendedName>
</protein>
<keyword evidence="2" id="KW-1185">Reference proteome</keyword>
<evidence type="ECO:0000313" key="2">
    <source>
        <dbReference type="Proteomes" id="UP001229313"/>
    </source>
</evidence>
<name>A0ABY9P4W0_9GAMM</name>
<gene>
    <name evidence="1" type="ORF">RDV84_19310</name>
</gene>
<evidence type="ECO:0008006" key="3">
    <source>
        <dbReference type="Google" id="ProtNLM"/>
    </source>
</evidence>
<organism evidence="1 2">
    <name type="scientific">Lysobacter yananisis</name>
    <dbReference type="NCBI Taxonomy" id="1003114"/>
    <lineage>
        <taxon>Bacteria</taxon>
        <taxon>Pseudomonadati</taxon>
        <taxon>Pseudomonadota</taxon>
        <taxon>Gammaproteobacteria</taxon>
        <taxon>Lysobacterales</taxon>
        <taxon>Lysobacteraceae</taxon>
        <taxon>Lysobacter</taxon>
    </lineage>
</organism>
<reference evidence="1 2" key="1">
    <citation type="submission" date="2023-08" db="EMBL/GenBank/DDBJ databases">
        <title>The whole genome sequence of Lysobacter yananisis.</title>
        <authorList>
            <person name="Sun H."/>
        </authorList>
    </citation>
    <scope>NUCLEOTIDE SEQUENCE [LARGE SCALE GENOMIC DNA]</scope>
    <source>
        <strain evidence="1 2">SNNU513</strain>
    </source>
</reference>
<dbReference type="Proteomes" id="UP001229313">
    <property type="component" value="Chromosome"/>
</dbReference>
<accession>A0ABY9P4W0</accession>
<evidence type="ECO:0000313" key="1">
    <source>
        <dbReference type="EMBL" id="WMT02092.1"/>
    </source>
</evidence>